<evidence type="ECO:0000256" key="4">
    <source>
        <dbReference type="SAM" id="MobiDB-lite"/>
    </source>
</evidence>
<protein>
    <submittedName>
        <fullName evidence="6">WD40 repeat-like protein</fullName>
    </submittedName>
</protein>
<dbReference type="PANTHER" id="PTHR45903">
    <property type="entry name" value="GLUTAMATE-RICH WD REPEAT-CONTAINING PROTEIN 1"/>
    <property type="match status" value="1"/>
</dbReference>
<feature type="repeat" description="WD" evidence="3">
    <location>
        <begin position="338"/>
        <end position="380"/>
    </location>
</feature>
<evidence type="ECO:0000256" key="3">
    <source>
        <dbReference type="PROSITE-ProRule" id="PRU00221"/>
    </source>
</evidence>
<dbReference type="PROSITE" id="PS50294">
    <property type="entry name" value="WD_REPEATS_REGION"/>
    <property type="match status" value="1"/>
</dbReference>
<dbReference type="Pfam" id="PF12265">
    <property type="entry name" value="CAF1C_H4-bd"/>
    <property type="match status" value="1"/>
</dbReference>
<evidence type="ECO:0000313" key="7">
    <source>
        <dbReference type="Proteomes" id="UP000092321"/>
    </source>
</evidence>
<dbReference type="PROSITE" id="PS50082">
    <property type="entry name" value="WD_REPEATS_2"/>
    <property type="match status" value="2"/>
</dbReference>
<keyword evidence="1 3" id="KW-0853">WD repeat</keyword>
<dbReference type="GO" id="GO:0005730">
    <property type="term" value="C:nucleolus"/>
    <property type="evidence" value="ECO:0007669"/>
    <property type="project" value="TreeGrafter"/>
</dbReference>
<evidence type="ECO:0000256" key="2">
    <source>
        <dbReference type="ARBA" id="ARBA00022737"/>
    </source>
</evidence>
<proteinExistence type="predicted"/>
<keyword evidence="2" id="KW-0677">Repeat</keyword>
<keyword evidence="7" id="KW-1185">Reference proteome</keyword>
<dbReference type="InterPro" id="IPR022052">
    <property type="entry name" value="Histone-bd_RBBP4-like_N"/>
</dbReference>
<dbReference type="InterPro" id="IPR036322">
    <property type="entry name" value="WD40_repeat_dom_sf"/>
</dbReference>
<dbReference type="Proteomes" id="UP000092321">
    <property type="component" value="Unassembled WGS sequence"/>
</dbReference>
<reference evidence="7" key="1">
    <citation type="journal article" date="2016" name="Proc. Natl. Acad. Sci. U.S.A.">
        <title>Comparative genomics of biotechnologically important yeasts.</title>
        <authorList>
            <person name="Riley R."/>
            <person name="Haridas S."/>
            <person name="Wolfe K.H."/>
            <person name="Lopes M.R."/>
            <person name="Hittinger C.T."/>
            <person name="Goeker M."/>
            <person name="Salamov A.A."/>
            <person name="Wisecaver J.H."/>
            <person name="Long T.M."/>
            <person name="Calvey C.H."/>
            <person name="Aerts A.L."/>
            <person name="Barry K.W."/>
            <person name="Choi C."/>
            <person name="Clum A."/>
            <person name="Coughlan A.Y."/>
            <person name="Deshpande S."/>
            <person name="Douglass A.P."/>
            <person name="Hanson S.J."/>
            <person name="Klenk H.-P."/>
            <person name="LaButti K.M."/>
            <person name="Lapidus A."/>
            <person name="Lindquist E.A."/>
            <person name="Lipzen A.M."/>
            <person name="Meier-Kolthoff J.P."/>
            <person name="Ohm R.A."/>
            <person name="Otillar R.P."/>
            <person name="Pangilinan J.L."/>
            <person name="Peng Y."/>
            <person name="Rokas A."/>
            <person name="Rosa C.A."/>
            <person name="Scheuner C."/>
            <person name="Sibirny A.A."/>
            <person name="Slot J.C."/>
            <person name="Stielow J.B."/>
            <person name="Sun H."/>
            <person name="Kurtzman C.P."/>
            <person name="Blackwell M."/>
            <person name="Grigoriev I.V."/>
            <person name="Jeffries T.W."/>
        </authorList>
    </citation>
    <scope>NUCLEOTIDE SEQUENCE [LARGE SCALE GENOMIC DNA]</scope>
    <source>
        <strain evidence="7">NRRL Y-1626</strain>
    </source>
</reference>
<dbReference type="Gene3D" id="2.130.10.10">
    <property type="entry name" value="YVTN repeat-like/Quinoprotein amine dehydrogenase"/>
    <property type="match status" value="1"/>
</dbReference>
<dbReference type="EMBL" id="LXPE01000007">
    <property type="protein sequence ID" value="OBA27724.1"/>
    <property type="molecule type" value="Genomic_DNA"/>
</dbReference>
<dbReference type="InterPro" id="IPR001680">
    <property type="entry name" value="WD40_rpt"/>
</dbReference>
<feature type="repeat" description="WD" evidence="3">
    <location>
        <begin position="434"/>
        <end position="469"/>
    </location>
</feature>
<comment type="caution">
    <text evidence="6">The sequence shown here is derived from an EMBL/GenBank/DDBJ whole genome shotgun (WGS) entry which is preliminary data.</text>
</comment>
<accession>A0A1B7TG73</accession>
<dbReference type="SUPFAM" id="SSF50978">
    <property type="entry name" value="WD40 repeat-like"/>
    <property type="match status" value="1"/>
</dbReference>
<gene>
    <name evidence="6" type="ORF">HANVADRAFT_52156</name>
</gene>
<dbReference type="InterPro" id="IPR015943">
    <property type="entry name" value="WD40/YVTN_repeat-like_dom_sf"/>
</dbReference>
<feature type="compositionally biased region" description="Basic and acidic residues" evidence="4">
    <location>
        <begin position="82"/>
        <end position="99"/>
    </location>
</feature>
<name>A0A1B7TG73_9ASCO</name>
<evidence type="ECO:0000256" key="1">
    <source>
        <dbReference type="ARBA" id="ARBA00022574"/>
    </source>
</evidence>
<feature type="region of interest" description="Disordered" evidence="4">
    <location>
        <begin position="1"/>
        <end position="109"/>
    </location>
</feature>
<dbReference type="Pfam" id="PF00400">
    <property type="entry name" value="WD40"/>
    <property type="match status" value="2"/>
</dbReference>
<feature type="domain" description="Histone-binding protein RBBP4-like N-terminal" evidence="5">
    <location>
        <begin position="122"/>
        <end position="187"/>
    </location>
</feature>
<evidence type="ECO:0000259" key="5">
    <source>
        <dbReference type="Pfam" id="PF12265"/>
    </source>
</evidence>
<organism evidence="6 7">
    <name type="scientific">Hanseniaspora valbyensis NRRL Y-1626</name>
    <dbReference type="NCBI Taxonomy" id="766949"/>
    <lineage>
        <taxon>Eukaryota</taxon>
        <taxon>Fungi</taxon>
        <taxon>Dikarya</taxon>
        <taxon>Ascomycota</taxon>
        <taxon>Saccharomycotina</taxon>
        <taxon>Saccharomycetes</taxon>
        <taxon>Saccharomycodales</taxon>
        <taxon>Saccharomycodaceae</taxon>
        <taxon>Hanseniaspora</taxon>
    </lineage>
</organism>
<dbReference type="SMART" id="SM00320">
    <property type="entry name" value="WD40"/>
    <property type="match status" value="5"/>
</dbReference>
<dbReference type="GO" id="GO:0042254">
    <property type="term" value="P:ribosome biogenesis"/>
    <property type="evidence" value="ECO:0007669"/>
    <property type="project" value="TreeGrafter"/>
</dbReference>
<dbReference type="OrthoDB" id="2161379at2759"/>
<feature type="compositionally biased region" description="Acidic residues" evidence="4">
    <location>
        <begin position="38"/>
        <end position="81"/>
    </location>
</feature>
<sequence length="532" mass="60020">MVSNVKRSFDESENNSGERNVVSKTDDKNIPSNNVGNEEIDDDMGEFEDPYGDDFESDGEIIQIDDEDDDENEEENIDDEAAFEKKQQRAQELVEKEGQEENDTGKSSIYLPHLQKPLGENEVLEADPTVYEMLHTMQLPWPCMSVDIVPDMNGNERRTFPHSMQIVTATQAAKKKDNELLVLKLTRLVKTLAKDEDDDEIDQEDDDDYDLDPIIEDSNAPLIDTTNRLKISPFAVQTSQEYNNEILCASMSENGQVLIHDLQPHYKTLNVPGFSVSKKKQKAIHTILNHGSTEGYAVDWSPLNKNGSLLTGDTNGNIYLTTRNPETQLWETDPKPYTCGNGASIEDIQWSKTEPTVFATCGTDGYLRIWDIRSKKHKPSINIPVSSTDLNVISWSEKLDYLLATGDDNGVWSVWDLRQFNNSNAADVKPVASYNFHKGAITSIQFNPLDESIVAVASEDNTVTLWDLSVEADDDEVKEQYNENKELQEIPAQLLFVHWQREVKDVKWHKQIPGCLISTGGDGLVVWKTISV</sequence>
<dbReference type="PANTHER" id="PTHR45903:SF1">
    <property type="entry name" value="GLUTAMATE-RICH WD REPEAT-CONTAINING PROTEIN 1"/>
    <property type="match status" value="1"/>
</dbReference>
<dbReference type="AlphaFoldDB" id="A0A1B7TG73"/>
<dbReference type="InterPro" id="IPR051972">
    <property type="entry name" value="Glutamate-rich_WD_repeat"/>
</dbReference>
<evidence type="ECO:0000313" key="6">
    <source>
        <dbReference type="EMBL" id="OBA27724.1"/>
    </source>
</evidence>